<protein>
    <submittedName>
        <fullName evidence="1">Uncharacterized protein</fullName>
    </submittedName>
</protein>
<sequence>MEKIPEEAQEIIIQVGKGAVVHPTLVVMDKGGSQKLSAGVNVKDDDIYSGTDAIGEERDTPSGEDEANYELECTPCARDVAKGQTLRCVIDPNSQHPLSLVWSRIIMMSHHPLIIKSENQDLKGAAIHVIFGSHPYFPQCAPKVKSGKDWSTSEHLLSIITFSPIQKHEWKPPP</sequence>
<dbReference type="Proteomes" id="UP000595140">
    <property type="component" value="Unassembled WGS sequence"/>
</dbReference>
<name>A0A484MH78_9ASTE</name>
<dbReference type="AlphaFoldDB" id="A0A484MH78"/>
<proteinExistence type="predicted"/>
<gene>
    <name evidence="1" type="ORF">CCAM_LOCUS29653</name>
</gene>
<evidence type="ECO:0000313" key="2">
    <source>
        <dbReference type="Proteomes" id="UP000595140"/>
    </source>
</evidence>
<evidence type="ECO:0000313" key="1">
    <source>
        <dbReference type="EMBL" id="VFQ87877.1"/>
    </source>
</evidence>
<reference evidence="1 2" key="1">
    <citation type="submission" date="2018-04" db="EMBL/GenBank/DDBJ databases">
        <authorList>
            <person name="Vogel A."/>
        </authorList>
    </citation>
    <scope>NUCLEOTIDE SEQUENCE [LARGE SCALE GENOMIC DNA]</scope>
</reference>
<organism evidence="1 2">
    <name type="scientific">Cuscuta campestris</name>
    <dbReference type="NCBI Taxonomy" id="132261"/>
    <lineage>
        <taxon>Eukaryota</taxon>
        <taxon>Viridiplantae</taxon>
        <taxon>Streptophyta</taxon>
        <taxon>Embryophyta</taxon>
        <taxon>Tracheophyta</taxon>
        <taxon>Spermatophyta</taxon>
        <taxon>Magnoliopsida</taxon>
        <taxon>eudicotyledons</taxon>
        <taxon>Gunneridae</taxon>
        <taxon>Pentapetalae</taxon>
        <taxon>asterids</taxon>
        <taxon>lamiids</taxon>
        <taxon>Solanales</taxon>
        <taxon>Convolvulaceae</taxon>
        <taxon>Cuscuteae</taxon>
        <taxon>Cuscuta</taxon>
        <taxon>Cuscuta subgen. Grammica</taxon>
        <taxon>Cuscuta sect. Cleistogrammica</taxon>
    </lineage>
</organism>
<accession>A0A484MH78</accession>
<dbReference type="EMBL" id="OOIL02003403">
    <property type="protein sequence ID" value="VFQ87877.1"/>
    <property type="molecule type" value="Genomic_DNA"/>
</dbReference>
<keyword evidence="2" id="KW-1185">Reference proteome</keyword>